<dbReference type="OrthoDB" id="9770427at2"/>
<dbReference type="Proteomes" id="UP000308760">
    <property type="component" value="Unassembled WGS sequence"/>
</dbReference>
<organism evidence="1 2">
    <name type="scientific">Glycomyces buryatensis</name>
    <dbReference type="NCBI Taxonomy" id="2570927"/>
    <lineage>
        <taxon>Bacteria</taxon>
        <taxon>Bacillati</taxon>
        <taxon>Actinomycetota</taxon>
        <taxon>Actinomycetes</taxon>
        <taxon>Glycomycetales</taxon>
        <taxon>Glycomycetaceae</taxon>
        <taxon>Glycomyces</taxon>
    </lineage>
</organism>
<comment type="caution">
    <text evidence="1">The sequence shown here is derived from an EMBL/GenBank/DDBJ whole genome shotgun (WGS) entry which is preliminary data.</text>
</comment>
<dbReference type="AlphaFoldDB" id="A0A4S8Q4V5"/>
<proteinExistence type="predicted"/>
<protein>
    <submittedName>
        <fullName evidence="1">Radical SAM protein</fullName>
    </submittedName>
</protein>
<evidence type="ECO:0000313" key="1">
    <source>
        <dbReference type="EMBL" id="THV37625.1"/>
    </source>
</evidence>
<name>A0A4S8Q4V5_9ACTN</name>
<accession>A0A4S8Q4V5</accession>
<dbReference type="RefSeq" id="WP_136536385.1">
    <property type="nucleotide sequence ID" value="NZ_STGY01000069.1"/>
</dbReference>
<dbReference type="EMBL" id="STGY01000069">
    <property type="protein sequence ID" value="THV37625.1"/>
    <property type="molecule type" value="Genomic_DNA"/>
</dbReference>
<evidence type="ECO:0000313" key="2">
    <source>
        <dbReference type="Proteomes" id="UP000308760"/>
    </source>
</evidence>
<reference evidence="2" key="1">
    <citation type="submission" date="2019-04" db="EMBL/GenBank/DDBJ databases">
        <title>Nocardioides xinjiangensis sp. nov.</title>
        <authorList>
            <person name="Liu S."/>
        </authorList>
    </citation>
    <scope>NUCLEOTIDE SEQUENCE [LARGE SCALE GENOMIC DNA]</scope>
    <source>
        <strain evidence="2">18</strain>
    </source>
</reference>
<sequence length="497" mass="54172">MEAVSTYGQAAAGPPESMLRDGFASALARAADGTGSTLTGLGLVADGFATVQIDLNVVHKESQGSRAEITLCDHNCTTTVHGVATGGNYTCPAAMSLNRGARSTSLAPGAKLLEGLLSTIDGIRTAQQEFLTADLEAYFERESIPEALRPDYTAALSNRKIVVNLFGGSPETHPDVLEIIEGIQGAGAEVHLTTTGRRIVSDERFLADFLARPPEVIGLGADDFESADDVDRLFSLGFDELARLWRTTPWQHGQRRKAIEAVQICKMAQEHEGFPAVLFNIVLHRGNLKDAAALLDRLSHHTDGRAVLNPYPVQTAFMGQRGELGEVDLHRLSEFADTAIQVHRDRLTGEPARWNLAPRIGYWILMRALLDGSAVEASDRVGGKGVWQCYSRRGAGRCVQVGMAARSSHETALPGGHLGCFWNHETVTDNRQFWDLDTRTVADWVLEGRRESAAGAEWRCRGCLFPRMSMDAVSLELGLTSASAEPYRRVRARYLGY</sequence>
<dbReference type="SUPFAM" id="SSF102114">
    <property type="entry name" value="Radical SAM enzymes"/>
    <property type="match status" value="1"/>
</dbReference>
<gene>
    <name evidence="1" type="ORF">FAB82_20320</name>
</gene>
<keyword evidence="2" id="KW-1185">Reference proteome</keyword>
<dbReference type="InterPro" id="IPR058240">
    <property type="entry name" value="rSAM_sf"/>
</dbReference>
<reference evidence="1 2" key="2">
    <citation type="submission" date="2019-05" db="EMBL/GenBank/DDBJ databases">
        <title>Glycomyces buryatensis sp. nov.</title>
        <authorList>
            <person name="Nikitina E."/>
        </authorList>
    </citation>
    <scope>NUCLEOTIDE SEQUENCE [LARGE SCALE GENOMIC DNA]</scope>
    <source>
        <strain evidence="1 2">18</strain>
    </source>
</reference>